<gene>
    <name evidence="2" type="ORF">UFOPK3099_01338</name>
    <name evidence="3" type="ORF">UFOPK3651_02972</name>
</gene>
<dbReference type="EMBL" id="CAFBMT010000026">
    <property type="protein sequence ID" value="CAB4952845.1"/>
    <property type="molecule type" value="Genomic_DNA"/>
</dbReference>
<feature type="compositionally biased region" description="Basic and acidic residues" evidence="1">
    <location>
        <begin position="178"/>
        <end position="190"/>
    </location>
</feature>
<feature type="compositionally biased region" description="Basic residues" evidence="1">
    <location>
        <begin position="152"/>
        <end position="164"/>
    </location>
</feature>
<dbReference type="EMBL" id="CAFAAV010000092">
    <property type="protein sequence ID" value="CAB4820200.1"/>
    <property type="molecule type" value="Genomic_DNA"/>
</dbReference>
<organism evidence="2">
    <name type="scientific">freshwater metagenome</name>
    <dbReference type="NCBI Taxonomy" id="449393"/>
    <lineage>
        <taxon>unclassified sequences</taxon>
        <taxon>metagenomes</taxon>
        <taxon>ecological metagenomes</taxon>
    </lineage>
</organism>
<feature type="region of interest" description="Disordered" evidence="1">
    <location>
        <begin position="178"/>
        <end position="207"/>
    </location>
</feature>
<feature type="region of interest" description="Disordered" evidence="1">
    <location>
        <begin position="64"/>
        <end position="93"/>
    </location>
</feature>
<protein>
    <submittedName>
        <fullName evidence="2">Unannotated protein</fullName>
    </submittedName>
</protein>
<evidence type="ECO:0000256" key="1">
    <source>
        <dbReference type="SAM" id="MobiDB-lite"/>
    </source>
</evidence>
<evidence type="ECO:0000313" key="3">
    <source>
        <dbReference type="EMBL" id="CAB4952845.1"/>
    </source>
</evidence>
<evidence type="ECO:0000313" key="2">
    <source>
        <dbReference type="EMBL" id="CAB4820200.1"/>
    </source>
</evidence>
<name>A0A6J6ZEM2_9ZZZZ</name>
<feature type="region of interest" description="Disordered" evidence="1">
    <location>
        <begin position="143"/>
        <end position="164"/>
    </location>
</feature>
<accession>A0A6J6ZEM2</accession>
<reference evidence="2" key="1">
    <citation type="submission" date="2020-05" db="EMBL/GenBank/DDBJ databases">
        <authorList>
            <person name="Chiriac C."/>
            <person name="Salcher M."/>
            <person name="Ghai R."/>
            <person name="Kavagutti S V."/>
        </authorList>
    </citation>
    <scope>NUCLEOTIDE SEQUENCE</scope>
</reference>
<sequence length="218" mass="24522">MGAAVLWRRQEGAAGRVLRQRTRRRQRRVVVAHACGLRRGNRRVGAERHEGLDHQRWYRRCARRGRRGRAGTEGPWSGQLHRSARHQGPQHGPEVQEARHSCIAHLGSGARRLPHPRSLPARWQGEARCQAGPCPRTRSQWREAAGDEHVRGHSAQRGRTGARHRPCGLRVRARLREGAQDVRQADRATSGDRVQAGQHGHGDRCRSSAHLACRLDGP</sequence>
<dbReference type="AlphaFoldDB" id="A0A6J6ZEM2"/>
<proteinExistence type="predicted"/>